<gene>
    <name evidence="4 5" type="primary">aat</name>
    <name evidence="5" type="ordered locus">KVU_1219</name>
</gene>
<dbReference type="RefSeq" id="WP_013384521.1">
    <property type="nucleotide sequence ID" value="NC_017384.1"/>
</dbReference>
<dbReference type="GO" id="GO:0008914">
    <property type="term" value="F:leucyl-tRNA--protein transferase activity"/>
    <property type="evidence" value="ECO:0007669"/>
    <property type="project" value="UniProtKB-UniRule"/>
</dbReference>
<keyword evidence="1 4" id="KW-0963">Cytoplasm</keyword>
<dbReference type="GO" id="GO:0005737">
    <property type="term" value="C:cytoplasm"/>
    <property type="evidence" value="ECO:0007669"/>
    <property type="project" value="UniProtKB-SubCell"/>
</dbReference>
<accession>F9Y7C9</accession>
<dbReference type="FunFam" id="3.40.630.70:FF:000001">
    <property type="entry name" value="Leucyl/phenylalanyl-tRNA--protein transferase"/>
    <property type="match status" value="1"/>
</dbReference>
<dbReference type="PANTHER" id="PTHR30098:SF2">
    <property type="entry name" value="LEUCYL_PHENYLALANYL-TRNA--PROTEIN TRANSFERASE"/>
    <property type="match status" value="1"/>
</dbReference>
<evidence type="ECO:0000313" key="6">
    <source>
        <dbReference type="Proteomes" id="UP000000692"/>
    </source>
</evidence>
<dbReference type="KEGG" id="kvl:KVU_1219"/>
<dbReference type="EC" id="2.3.2.6" evidence="4"/>
<evidence type="ECO:0000256" key="1">
    <source>
        <dbReference type="ARBA" id="ARBA00022490"/>
    </source>
</evidence>
<sequence length="211" mass="23392">MAALTPVDVLAAYRFGIFPMSHLREDPELFWVDPDMRGLLPIGGLHISRSLARRMRSGLYHVTFDTAFDLVMEGCADRSETWINPEIFRLYKGLRDIGHAHSVEVWQGDTLVGGCYGVAIGGAFFGESMFSRATDASKVALAYLIDRLRRSGFTLFDTQFLTPHLASLGGYELPRHSYRLRLQAATAQCVEFAVGPAPTAYDVIQLNGQTS</sequence>
<dbReference type="eggNOG" id="COG2360">
    <property type="taxonomic scope" value="Bacteria"/>
</dbReference>
<keyword evidence="6" id="KW-1185">Reference proteome</keyword>
<comment type="catalytic activity">
    <reaction evidence="4">
        <text>N-terminal L-lysyl-[protein] + L-leucyl-tRNA(Leu) = N-terminal L-leucyl-L-lysyl-[protein] + tRNA(Leu) + H(+)</text>
        <dbReference type="Rhea" id="RHEA:12340"/>
        <dbReference type="Rhea" id="RHEA-COMP:9613"/>
        <dbReference type="Rhea" id="RHEA-COMP:9622"/>
        <dbReference type="Rhea" id="RHEA-COMP:12670"/>
        <dbReference type="Rhea" id="RHEA-COMP:12671"/>
        <dbReference type="ChEBI" id="CHEBI:15378"/>
        <dbReference type="ChEBI" id="CHEBI:65249"/>
        <dbReference type="ChEBI" id="CHEBI:78442"/>
        <dbReference type="ChEBI" id="CHEBI:78494"/>
        <dbReference type="ChEBI" id="CHEBI:133043"/>
        <dbReference type="EC" id="2.3.2.6"/>
    </reaction>
</comment>
<dbReference type="Gene3D" id="3.40.630.70">
    <property type="entry name" value="Leucyl/phenylalanyl-tRNA-protein transferase, C-terminal domain"/>
    <property type="match status" value="1"/>
</dbReference>
<dbReference type="PANTHER" id="PTHR30098">
    <property type="entry name" value="LEUCYL/PHENYLALANYL-TRNA--PROTEIN TRANSFERASE"/>
    <property type="match status" value="1"/>
</dbReference>
<keyword evidence="3 4" id="KW-0012">Acyltransferase</keyword>
<dbReference type="AlphaFoldDB" id="F9Y7C9"/>
<comment type="catalytic activity">
    <reaction evidence="4">
        <text>L-phenylalanyl-tRNA(Phe) + an N-terminal L-alpha-aminoacyl-[protein] = an N-terminal L-phenylalanyl-L-alpha-aminoacyl-[protein] + tRNA(Phe)</text>
        <dbReference type="Rhea" id="RHEA:43632"/>
        <dbReference type="Rhea" id="RHEA-COMP:9668"/>
        <dbReference type="Rhea" id="RHEA-COMP:9699"/>
        <dbReference type="Rhea" id="RHEA-COMP:10636"/>
        <dbReference type="Rhea" id="RHEA-COMP:10637"/>
        <dbReference type="ChEBI" id="CHEBI:78442"/>
        <dbReference type="ChEBI" id="CHEBI:78531"/>
        <dbReference type="ChEBI" id="CHEBI:78597"/>
        <dbReference type="ChEBI" id="CHEBI:83561"/>
        <dbReference type="EC" id="2.3.2.6"/>
    </reaction>
</comment>
<keyword evidence="2 4" id="KW-0808">Transferase</keyword>
<dbReference type="GO" id="GO:0030163">
    <property type="term" value="P:protein catabolic process"/>
    <property type="evidence" value="ECO:0007669"/>
    <property type="project" value="UniProtKB-UniRule"/>
</dbReference>
<dbReference type="NCBIfam" id="TIGR00667">
    <property type="entry name" value="aat"/>
    <property type="match status" value="1"/>
</dbReference>
<comment type="similarity">
    <text evidence="4">Belongs to the L/F-transferase family.</text>
</comment>
<dbReference type="EMBL" id="CP002018">
    <property type="protein sequence ID" value="AEM41057.1"/>
    <property type="molecule type" value="Genomic_DNA"/>
</dbReference>
<dbReference type="SUPFAM" id="SSF55729">
    <property type="entry name" value="Acyl-CoA N-acyltransferases (Nat)"/>
    <property type="match status" value="1"/>
</dbReference>
<protein>
    <recommendedName>
        <fullName evidence="4">Leucyl/phenylalanyl-tRNA--protein transferase</fullName>
        <ecNumber evidence="4">2.3.2.6</ecNumber>
    </recommendedName>
    <alternativeName>
        <fullName evidence="4">L/F-transferase</fullName>
    </alternativeName>
    <alternativeName>
        <fullName evidence="4">Leucyltransferase</fullName>
    </alternativeName>
    <alternativeName>
        <fullName evidence="4">Phenyalanyltransferase</fullName>
    </alternativeName>
</protein>
<dbReference type="InterPro" id="IPR042203">
    <property type="entry name" value="Leu/Phe-tRNA_Trfase_C"/>
</dbReference>
<evidence type="ECO:0000256" key="4">
    <source>
        <dbReference type="HAMAP-Rule" id="MF_00688"/>
    </source>
</evidence>
<dbReference type="InterPro" id="IPR004616">
    <property type="entry name" value="Leu/Phe-tRNA_Trfase"/>
</dbReference>
<name>F9Y7C9_KETVW</name>
<comment type="subcellular location">
    <subcellularLocation>
        <location evidence="4">Cytoplasm</location>
    </subcellularLocation>
</comment>
<dbReference type="HOGENOM" id="CLU_075045_1_1_5"/>
<evidence type="ECO:0000256" key="2">
    <source>
        <dbReference type="ARBA" id="ARBA00022679"/>
    </source>
</evidence>
<dbReference type="OrthoDB" id="9790282at2"/>
<evidence type="ECO:0000313" key="5">
    <source>
        <dbReference type="EMBL" id="AEM41057.1"/>
    </source>
</evidence>
<proteinExistence type="inferred from homology"/>
<dbReference type="Pfam" id="PF03588">
    <property type="entry name" value="Leu_Phe_trans"/>
    <property type="match status" value="1"/>
</dbReference>
<organism evidence="5 6">
    <name type="scientific">Ketogulonicigenium vulgare (strain WSH-001)</name>
    <dbReference type="NCBI Taxonomy" id="759362"/>
    <lineage>
        <taxon>Bacteria</taxon>
        <taxon>Pseudomonadati</taxon>
        <taxon>Pseudomonadota</taxon>
        <taxon>Alphaproteobacteria</taxon>
        <taxon>Rhodobacterales</taxon>
        <taxon>Roseobacteraceae</taxon>
        <taxon>Ketogulonicigenium</taxon>
    </lineage>
</organism>
<dbReference type="PATRIC" id="fig|759362.5.peg.1254"/>
<dbReference type="Proteomes" id="UP000000692">
    <property type="component" value="Chromosome"/>
</dbReference>
<comment type="function">
    <text evidence="4">Functions in the N-end rule pathway of protein degradation where it conjugates Leu, Phe and, less efficiently, Met from aminoacyl-tRNAs to the N-termini of proteins containing an N-terminal arginine or lysine.</text>
</comment>
<dbReference type="InterPro" id="IPR016181">
    <property type="entry name" value="Acyl_CoA_acyltransferase"/>
</dbReference>
<comment type="catalytic activity">
    <reaction evidence="4">
        <text>N-terminal L-arginyl-[protein] + L-leucyl-tRNA(Leu) = N-terminal L-leucyl-L-arginyl-[protein] + tRNA(Leu) + H(+)</text>
        <dbReference type="Rhea" id="RHEA:50416"/>
        <dbReference type="Rhea" id="RHEA-COMP:9613"/>
        <dbReference type="Rhea" id="RHEA-COMP:9622"/>
        <dbReference type="Rhea" id="RHEA-COMP:12672"/>
        <dbReference type="Rhea" id="RHEA-COMP:12673"/>
        <dbReference type="ChEBI" id="CHEBI:15378"/>
        <dbReference type="ChEBI" id="CHEBI:64719"/>
        <dbReference type="ChEBI" id="CHEBI:78442"/>
        <dbReference type="ChEBI" id="CHEBI:78494"/>
        <dbReference type="ChEBI" id="CHEBI:133044"/>
        <dbReference type="EC" id="2.3.2.6"/>
    </reaction>
</comment>
<evidence type="ECO:0000256" key="3">
    <source>
        <dbReference type="ARBA" id="ARBA00023315"/>
    </source>
</evidence>
<reference evidence="5 6" key="1">
    <citation type="journal article" date="2011" name="J. Bacteriol.">
        <title>Complete genome sequence of the industrial strain Ketogulonicigenium vulgare WSH-001.</title>
        <authorList>
            <person name="Liu L."/>
            <person name="Li Y."/>
            <person name="Zhang J."/>
            <person name="Zhou Z."/>
            <person name="Liu J."/>
            <person name="Li X."/>
            <person name="Zhou J."/>
            <person name="Du G."/>
            <person name="Wang L."/>
            <person name="Chen J."/>
        </authorList>
    </citation>
    <scope>NUCLEOTIDE SEQUENCE [LARGE SCALE GENOMIC DNA]</scope>
    <source>
        <strain evidence="5 6">WSH-001</strain>
    </source>
</reference>
<dbReference type="HAMAP" id="MF_00688">
    <property type="entry name" value="Leu_Phe_trans"/>
    <property type="match status" value="1"/>
</dbReference>